<evidence type="ECO:0000313" key="5">
    <source>
        <dbReference type="Proteomes" id="UP000466442"/>
    </source>
</evidence>
<dbReference type="AlphaFoldDB" id="A0A8S9WXI3"/>
<name>A0A8S9WXI3_APOLU</name>
<keyword evidence="5" id="KW-1185">Reference proteome</keyword>
<comment type="caution">
    <text evidence="4">The sequence shown here is derived from an EMBL/GenBank/DDBJ whole genome shotgun (WGS) entry which is preliminary data.</text>
</comment>
<protein>
    <recommendedName>
        <fullName evidence="3">CCDC113/CCDC96 coiled-coil domain-containing protein</fullName>
    </recommendedName>
</protein>
<evidence type="ECO:0000259" key="3">
    <source>
        <dbReference type="Pfam" id="PF13870"/>
    </source>
</evidence>
<dbReference type="Proteomes" id="UP000466442">
    <property type="component" value="Unassembled WGS sequence"/>
</dbReference>
<dbReference type="OrthoDB" id="6640567at2759"/>
<feature type="region of interest" description="Disordered" evidence="2">
    <location>
        <begin position="74"/>
        <end position="93"/>
    </location>
</feature>
<dbReference type="InterPro" id="IPR025254">
    <property type="entry name" value="CCDC113/CCDC96_CC"/>
</dbReference>
<dbReference type="EMBL" id="WIXP02000013">
    <property type="protein sequence ID" value="KAF6201427.1"/>
    <property type="molecule type" value="Genomic_DNA"/>
</dbReference>
<reference evidence="4" key="1">
    <citation type="journal article" date="2021" name="Mol. Ecol. Resour.">
        <title>Apolygus lucorum genome provides insights into omnivorousness and mesophyll feeding.</title>
        <authorList>
            <person name="Liu Y."/>
            <person name="Liu H."/>
            <person name="Wang H."/>
            <person name="Huang T."/>
            <person name="Liu B."/>
            <person name="Yang B."/>
            <person name="Yin L."/>
            <person name="Li B."/>
            <person name="Zhang Y."/>
            <person name="Zhang S."/>
            <person name="Jiang F."/>
            <person name="Zhang X."/>
            <person name="Ren Y."/>
            <person name="Wang B."/>
            <person name="Wang S."/>
            <person name="Lu Y."/>
            <person name="Wu K."/>
            <person name="Fan W."/>
            <person name="Wang G."/>
        </authorList>
    </citation>
    <scope>NUCLEOTIDE SEQUENCE</scope>
    <source>
        <strain evidence="4">12Hb</strain>
    </source>
</reference>
<dbReference type="Pfam" id="PF13870">
    <property type="entry name" value="CCDC113_CCDC96_CC"/>
    <property type="match status" value="1"/>
</dbReference>
<gene>
    <name evidence="4" type="ORF">GE061_005875</name>
</gene>
<evidence type="ECO:0000313" key="4">
    <source>
        <dbReference type="EMBL" id="KAF6201427.1"/>
    </source>
</evidence>
<feature type="compositionally biased region" description="Polar residues" evidence="2">
    <location>
        <begin position="155"/>
        <end position="169"/>
    </location>
</feature>
<proteinExistence type="predicted"/>
<keyword evidence="1" id="KW-0175">Coiled coil</keyword>
<sequence>MADGVETCLLSHKVLERNYFSHSTSKSAYSTVFSDLDEIIDHYGSREELILFSKGITTGRCRLLRPVRKLEEGAGTYRSVPEPQDTTEDSESISDFRKFTMNEEALQEELGSQSRGEPHLDEKTNEQTSPESDDGRNTTSPPDGLAESPEKEITPNHQSDIQSTTSNVTESVEHLNEMVEEEETSARESVYKPEDDELMNIASWSHPDFKTDWSDFELIIPSQDESILKFDATDLYYPGMSLEDVRVRTNDTHGYTLVETVEIDSKGNKRNVRKFYPRIHQKIKTYKKPVPMKVTFTKLTNDVDLVEEEEDVNEEMEVDEITSTCLFKKKDKNGEMVVEEKEIVQEVIKYIGKKKKYMKLRMVNDLGEAVDELIELNNDTKRTNDIMKSAAPYLKKKTVDESPPPGDTSIQISQPSFVGPEWYRAKDTQKDLIKLRAVEQLKQARDEQKALKEMNRYLGKKLCEYYDLKGAKDPTFDYDENGNTEEEKQKYQKRLLEFNDVINFIFSENKKRADMISKAEKEAQRDAEVLKKEKQKYYGLEEAMLKDIDPAEESKTLRSTTFAELLNQQKLMDNSLAKVRLECIRSQITLRELEEKKDAHQSAIDHMEKVDFISFESLRFKTKDLNDKLDLKEKQVLAMKDRLTQRVQALAHVRLKSDHLTVENDKLRTETKDIVEELDALRKECLLVQIERRKWEKQLSKVNRKEGIEKYPYLLPEVNTVEAKGDEQLELLVKLVDTCTELKIQMNEKLEEHRKGVEKHQRIHEEKMQKKKLFSFEFK</sequence>
<feature type="coiled-coil region" evidence="1">
    <location>
        <begin position="664"/>
        <end position="698"/>
    </location>
</feature>
<evidence type="ECO:0000256" key="2">
    <source>
        <dbReference type="SAM" id="MobiDB-lite"/>
    </source>
</evidence>
<accession>A0A8S9WXI3</accession>
<evidence type="ECO:0000256" key="1">
    <source>
        <dbReference type="SAM" id="Coils"/>
    </source>
</evidence>
<organism evidence="4 5">
    <name type="scientific">Apolygus lucorum</name>
    <name type="common">Small green plant bug</name>
    <name type="synonym">Lygocoris lucorum</name>
    <dbReference type="NCBI Taxonomy" id="248454"/>
    <lineage>
        <taxon>Eukaryota</taxon>
        <taxon>Metazoa</taxon>
        <taxon>Ecdysozoa</taxon>
        <taxon>Arthropoda</taxon>
        <taxon>Hexapoda</taxon>
        <taxon>Insecta</taxon>
        <taxon>Pterygota</taxon>
        <taxon>Neoptera</taxon>
        <taxon>Paraneoptera</taxon>
        <taxon>Hemiptera</taxon>
        <taxon>Heteroptera</taxon>
        <taxon>Panheteroptera</taxon>
        <taxon>Cimicomorpha</taxon>
        <taxon>Miridae</taxon>
        <taxon>Mirini</taxon>
        <taxon>Apolygus</taxon>
    </lineage>
</organism>
<feature type="coiled-coil region" evidence="1">
    <location>
        <begin position="576"/>
        <end position="610"/>
    </location>
</feature>
<feature type="compositionally biased region" description="Basic and acidic residues" evidence="2">
    <location>
        <begin position="116"/>
        <end position="125"/>
    </location>
</feature>
<feature type="region of interest" description="Disordered" evidence="2">
    <location>
        <begin position="107"/>
        <end position="193"/>
    </location>
</feature>
<feature type="domain" description="CCDC113/CCDC96 coiled-coil" evidence="3">
    <location>
        <begin position="572"/>
        <end position="716"/>
    </location>
</feature>
<feature type="compositionally biased region" description="Basic and acidic residues" evidence="2">
    <location>
        <begin position="184"/>
        <end position="193"/>
    </location>
</feature>